<gene>
    <name evidence="4" type="ORF">SeLEV6574_g06647</name>
    <name evidence="3" type="ORF">SeMB42_g07010</name>
</gene>
<evidence type="ECO:0000313" key="3">
    <source>
        <dbReference type="EMBL" id="TPX36850.1"/>
    </source>
</evidence>
<evidence type="ECO:0000313" key="5">
    <source>
        <dbReference type="Proteomes" id="UP000317494"/>
    </source>
</evidence>
<evidence type="ECO:0000256" key="2">
    <source>
        <dbReference type="SAM" id="SignalP"/>
    </source>
</evidence>
<proteinExistence type="predicted"/>
<organism evidence="4 6">
    <name type="scientific">Synchytrium endobioticum</name>
    <dbReference type="NCBI Taxonomy" id="286115"/>
    <lineage>
        <taxon>Eukaryota</taxon>
        <taxon>Fungi</taxon>
        <taxon>Fungi incertae sedis</taxon>
        <taxon>Chytridiomycota</taxon>
        <taxon>Chytridiomycota incertae sedis</taxon>
        <taxon>Chytridiomycetes</taxon>
        <taxon>Synchytriales</taxon>
        <taxon>Synchytriaceae</taxon>
        <taxon>Synchytrium</taxon>
    </lineage>
</organism>
<evidence type="ECO:0000313" key="6">
    <source>
        <dbReference type="Proteomes" id="UP000320475"/>
    </source>
</evidence>
<dbReference type="Proteomes" id="UP000320475">
    <property type="component" value="Unassembled WGS sequence"/>
</dbReference>
<dbReference type="VEuPathDB" id="FungiDB:SeMB42_g07010"/>
<name>A0A507CGT2_9FUNG</name>
<feature type="signal peptide" evidence="2">
    <location>
        <begin position="1"/>
        <end position="31"/>
    </location>
</feature>
<dbReference type="EMBL" id="QEAM01000393">
    <property type="protein sequence ID" value="TPX40367.1"/>
    <property type="molecule type" value="Genomic_DNA"/>
</dbReference>
<feature type="chain" id="PRO_5036130971" evidence="2">
    <location>
        <begin position="32"/>
        <end position="150"/>
    </location>
</feature>
<protein>
    <submittedName>
        <fullName evidence="4">Uncharacterized protein</fullName>
    </submittedName>
</protein>
<feature type="compositionally biased region" description="Basic and acidic residues" evidence="1">
    <location>
        <begin position="58"/>
        <end position="68"/>
    </location>
</feature>
<evidence type="ECO:0000313" key="4">
    <source>
        <dbReference type="EMBL" id="TPX40367.1"/>
    </source>
</evidence>
<sequence length="150" mass="16013">MMSVKKRHVSCMKYWMLVLVILVFAGKVLKAAPVPMDGADNSSQGENSDNHPQVTDEDVGHADEHSRSEVTTLGGAEIEESLATHDGYESVGENNNGSDDYDDKSVAENDAGSSDDDSSDDDDAESVGENDDASSDDDSDDSTDDMSDDN</sequence>
<comment type="caution">
    <text evidence="4">The sequence shown here is derived from an EMBL/GenBank/DDBJ whole genome shotgun (WGS) entry which is preliminary data.</text>
</comment>
<dbReference type="Proteomes" id="UP000317494">
    <property type="component" value="Unassembled WGS sequence"/>
</dbReference>
<dbReference type="AlphaFoldDB" id="A0A507CGT2"/>
<keyword evidence="2" id="KW-0732">Signal</keyword>
<accession>A0A507CGT2</accession>
<feature type="compositionally biased region" description="Acidic residues" evidence="1">
    <location>
        <begin position="113"/>
        <end position="150"/>
    </location>
</feature>
<feature type="region of interest" description="Disordered" evidence="1">
    <location>
        <begin position="37"/>
        <end position="150"/>
    </location>
</feature>
<keyword evidence="5" id="KW-1185">Reference proteome</keyword>
<reference evidence="5 6" key="1">
    <citation type="journal article" date="2019" name="Sci. Rep.">
        <title>Comparative genomics of chytrid fungi reveal insights into the obligate biotrophic and pathogenic lifestyle of Synchytrium endobioticum.</title>
        <authorList>
            <person name="van de Vossenberg B.T.L.H."/>
            <person name="Warris S."/>
            <person name="Nguyen H.D.T."/>
            <person name="van Gent-Pelzer M.P.E."/>
            <person name="Joly D.L."/>
            <person name="van de Geest H.C."/>
            <person name="Bonants P.J.M."/>
            <person name="Smith D.S."/>
            <person name="Levesque C.A."/>
            <person name="van der Lee T.A.J."/>
        </authorList>
    </citation>
    <scope>NUCLEOTIDE SEQUENCE [LARGE SCALE GENOMIC DNA]</scope>
    <source>
        <strain evidence="4 6">LEV6574</strain>
        <strain evidence="3 5">MB42</strain>
    </source>
</reference>
<feature type="compositionally biased region" description="Polar residues" evidence="1">
    <location>
        <begin position="40"/>
        <end position="53"/>
    </location>
</feature>
<dbReference type="EMBL" id="QEAN01000443">
    <property type="protein sequence ID" value="TPX36850.1"/>
    <property type="molecule type" value="Genomic_DNA"/>
</dbReference>
<evidence type="ECO:0000256" key="1">
    <source>
        <dbReference type="SAM" id="MobiDB-lite"/>
    </source>
</evidence>